<evidence type="ECO:0000313" key="1">
    <source>
        <dbReference type="EMBL" id="GMQ34894.1"/>
    </source>
</evidence>
<name>A0ABQ6Q3Z5_9BACT</name>
<gene>
    <name evidence="1" type="ORF">Ataiwa_31670</name>
</gene>
<evidence type="ECO:0000313" key="2">
    <source>
        <dbReference type="Proteomes" id="UP001307705"/>
    </source>
</evidence>
<organism evidence="1 2">
    <name type="scientific">Algoriphagus taiwanensis</name>
    <dbReference type="NCBI Taxonomy" id="1445656"/>
    <lineage>
        <taxon>Bacteria</taxon>
        <taxon>Pseudomonadati</taxon>
        <taxon>Bacteroidota</taxon>
        <taxon>Cytophagia</taxon>
        <taxon>Cytophagales</taxon>
        <taxon>Cyclobacteriaceae</taxon>
        <taxon>Algoriphagus</taxon>
    </lineage>
</organism>
<proteinExistence type="predicted"/>
<protein>
    <submittedName>
        <fullName evidence="1">Uncharacterized protein</fullName>
    </submittedName>
</protein>
<reference evidence="1 2" key="1">
    <citation type="submission" date="2023-08" db="EMBL/GenBank/DDBJ databases">
        <title>Draft genome sequence of Algoriphagus taiwanensis.</title>
        <authorList>
            <person name="Takatani N."/>
            <person name="Hosokawa M."/>
            <person name="Sawabe T."/>
        </authorList>
    </citation>
    <scope>NUCLEOTIDE SEQUENCE [LARGE SCALE GENOMIC DNA]</scope>
    <source>
        <strain evidence="1 2">JCM 19755</strain>
    </source>
</reference>
<sequence>MIGAFFLPYFLKTHFELIEFGQNGQIFYLAKVLILGNPEH</sequence>
<accession>A0ABQ6Q3Z5</accession>
<dbReference type="EMBL" id="BTPE01000012">
    <property type="protein sequence ID" value="GMQ34894.1"/>
    <property type="molecule type" value="Genomic_DNA"/>
</dbReference>
<comment type="caution">
    <text evidence="1">The sequence shown here is derived from an EMBL/GenBank/DDBJ whole genome shotgun (WGS) entry which is preliminary data.</text>
</comment>
<dbReference type="Proteomes" id="UP001307705">
    <property type="component" value="Unassembled WGS sequence"/>
</dbReference>
<keyword evidence="2" id="KW-1185">Reference proteome</keyword>